<dbReference type="Pfam" id="PF23247">
    <property type="entry name" value="LRR_RPS2"/>
    <property type="match status" value="1"/>
</dbReference>
<dbReference type="InterPro" id="IPR057135">
    <property type="entry name" value="At4g27190-like_LRR"/>
</dbReference>
<reference evidence="4" key="1">
    <citation type="submission" date="2024-07" db="EMBL/GenBank/DDBJ databases">
        <title>Two chromosome-level genome assemblies of Korean endemic species Abeliophyllum distichum and Forsythia ovata (Oleaceae).</title>
        <authorList>
            <person name="Jang H."/>
        </authorList>
    </citation>
    <scope>NUCLEOTIDE SEQUENCE [LARGE SCALE GENOMIC DNA]</scope>
</reference>
<dbReference type="Gene3D" id="3.80.10.10">
    <property type="entry name" value="Ribonuclease Inhibitor"/>
    <property type="match status" value="1"/>
</dbReference>
<gene>
    <name evidence="3" type="ORF">Fot_23684</name>
</gene>
<dbReference type="AlphaFoldDB" id="A0ABD1V289"/>
<evidence type="ECO:0000256" key="1">
    <source>
        <dbReference type="ARBA" id="ARBA00022821"/>
    </source>
</evidence>
<evidence type="ECO:0000313" key="4">
    <source>
        <dbReference type="Proteomes" id="UP001604277"/>
    </source>
</evidence>
<accession>A0ABD1V289</accession>
<comment type="caution">
    <text evidence="3">The sequence shown here is derived from an EMBL/GenBank/DDBJ whole genome shotgun (WGS) entry which is preliminary data.</text>
</comment>
<sequence>MDSSLGEGKILLPRDIEELIFSGSGLRMVSLADGFLMLNNAKYVKKCNVSFEDEIECVIRLSSTEEQQSRGVPFQSLEKLLLRELPNFIGLFMWEGKAAVAPLLPGIFTQLTVLEIERCNKMKKLIPRSLLQTLPNLQNLEVKFCEEIEEIIGDEDDDGSPVINSSAEVTMPRLKKLRLGVLPKLKSICKGRIVCDSIENIIIRLCMNLKKVAPLDRQPSPPPSLKEIILHPYEKEWCESLEWEHPNANNFLQPFVEFVPSWSYIWS</sequence>
<dbReference type="EMBL" id="JBFOLJ010000006">
    <property type="protein sequence ID" value="KAL2531083.1"/>
    <property type="molecule type" value="Genomic_DNA"/>
</dbReference>
<proteinExistence type="predicted"/>
<evidence type="ECO:0000313" key="3">
    <source>
        <dbReference type="EMBL" id="KAL2531083.1"/>
    </source>
</evidence>
<feature type="domain" description="Disease resistance protein At4g27190-like leucine-rich repeats" evidence="2">
    <location>
        <begin position="107"/>
        <end position="214"/>
    </location>
</feature>
<dbReference type="PANTHER" id="PTHR33463:SF187">
    <property type="entry name" value="AND NB-ARC DOMAIN DISEASE RESISTANCE PROTEIN, PUTATIVE-RELATED"/>
    <property type="match status" value="1"/>
</dbReference>
<keyword evidence="4" id="KW-1185">Reference proteome</keyword>
<evidence type="ECO:0000259" key="2">
    <source>
        <dbReference type="Pfam" id="PF23247"/>
    </source>
</evidence>
<dbReference type="PANTHER" id="PTHR33463">
    <property type="entry name" value="NB-ARC DOMAIN-CONTAINING PROTEIN-RELATED"/>
    <property type="match status" value="1"/>
</dbReference>
<keyword evidence="1" id="KW-0611">Plant defense</keyword>
<organism evidence="3 4">
    <name type="scientific">Forsythia ovata</name>
    <dbReference type="NCBI Taxonomy" id="205694"/>
    <lineage>
        <taxon>Eukaryota</taxon>
        <taxon>Viridiplantae</taxon>
        <taxon>Streptophyta</taxon>
        <taxon>Embryophyta</taxon>
        <taxon>Tracheophyta</taxon>
        <taxon>Spermatophyta</taxon>
        <taxon>Magnoliopsida</taxon>
        <taxon>eudicotyledons</taxon>
        <taxon>Gunneridae</taxon>
        <taxon>Pentapetalae</taxon>
        <taxon>asterids</taxon>
        <taxon>lamiids</taxon>
        <taxon>Lamiales</taxon>
        <taxon>Oleaceae</taxon>
        <taxon>Forsythieae</taxon>
        <taxon>Forsythia</taxon>
    </lineage>
</organism>
<name>A0ABD1V289_9LAMI</name>
<dbReference type="SUPFAM" id="SSF52058">
    <property type="entry name" value="L domain-like"/>
    <property type="match status" value="1"/>
</dbReference>
<dbReference type="InterPro" id="IPR032675">
    <property type="entry name" value="LRR_dom_sf"/>
</dbReference>
<protein>
    <submittedName>
        <fullName evidence="3">Disease resistance protein</fullName>
    </submittedName>
</protein>
<dbReference type="Proteomes" id="UP001604277">
    <property type="component" value="Unassembled WGS sequence"/>
</dbReference>
<dbReference type="InterPro" id="IPR050905">
    <property type="entry name" value="Plant_NBS-LRR"/>
</dbReference>